<evidence type="ECO:0000313" key="2">
    <source>
        <dbReference type="EMBL" id="MPM94289.1"/>
    </source>
</evidence>
<dbReference type="EMBL" id="VSSQ01040951">
    <property type="protein sequence ID" value="MPM94289.1"/>
    <property type="molecule type" value="Genomic_DNA"/>
</dbReference>
<evidence type="ECO:0000256" key="1">
    <source>
        <dbReference type="SAM" id="MobiDB-lite"/>
    </source>
</evidence>
<accession>A0A645DYE4</accession>
<feature type="region of interest" description="Disordered" evidence="1">
    <location>
        <begin position="11"/>
        <end position="58"/>
    </location>
</feature>
<comment type="caution">
    <text evidence="2">The sequence shown here is derived from an EMBL/GenBank/DDBJ whole genome shotgun (WGS) entry which is preliminary data.</text>
</comment>
<dbReference type="AlphaFoldDB" id="A0A645DYE4"/>
<name>A0A645DYE4_9ZZZZ</name>
<reference evidence="2" key="1">
    <citation type="submission" date="2019-08" db="EMBL/GenBank/DDBJ databases">
        <authorList>
            <person name="Kucharzyk K."/>
            <person name="Murdoch R.W."/>
            <person name="Higgins S."/>
            <person name="Loffler F."/>
        </authorList>
    </citation>
    <scope>NUCLEOTIDE SEQUENCE</scope>
</reference>
<protein>
    <submittedName>
        <fullName evidence="2">Uncharacterized protein</fullName>
    </submittedName>
</protein>
<organism evidence="2">
    <name type="scientific">bioreactor metagenome</name>
    <dbReference type="NCBI Taxonomy" id="1076179"/>
    <lineage>
        <taxon>unclassified sequences</taxon>
        <taxon>metagenomes</taxon>
        <taxon>ecological metagenomes</taxon>
    </lineage>
</organism>
<proteinExistence type="predicted"/>
<sequence length="178" mass="19172">MARPAYFFEKIADQSRDPPSEGNDELEFLRQGNEFQGRHGTEPGAPHAGQGFKSLDPARPQVDDGLEFSVNVPAPLVSKGFEQLFLDVLFPLRPFLQLLFKGTDLEGSLPGGIFRGDGRVLEDGVTIPACFIQPEDADAAACGVDELDPGESGDYGVAEAGRFAGIRGVLQVEGHPFR</sequence>
<gene>
    <name evidence="2" type="ORF">SDC9_141435</name>
</gene>